<gene>
    <name evidence="7" type="ORF">BWZ43_19450</name>
</gene>
<dbReference type="AlphaFoldDB" id="A0A8E2LE41"/>
<dbReference type="SUPFAM" id="SSF48264">
    <property type="entry name" value="Cytochrome P450"/>
    <property type="match status" value="1"/>
</dbReference>
<accession>A0A8E2LE41</accession>
<sequence length="418" mass="48679">MEKIKKIPKEDGLDHSLSMLREGYMFIPNRCQSFQSNIFETRLLGKKAICMTGNEAAEVFYDTDKFARKDAAPNRLIQTLFGKNGVQGLDGEKHKHRKEMFMSQMSPYELNKLKVIAEKQWQNALDKWGNMKKVILFDEVKEILCKSACQWVGISVQDEEMTNLTKDLAAMFESPAKIGPTHWRGRKARNQVETNMSELISNIRDGKLKISENTLLHQFTWHKDLNGELLNTETVAVEVINILRPIVAISIYINFLAVALHHYPHERDKLVKNDEDYYWMFVQEVRRFYPFFPMVAALVKNDFIWNGYLFKKGTLTLLDLYGTNHDPKIWDQPDEFNPNRFAQWEENRFNFIPQGGGDYLLGHRCAGEWVTIEIMKISLNFLVNHMEYDIQDQDLSYSMVNIPSIPHSKIILSNVQSK</sequence>
<organism evidence="7 8">
    <name type="scientific">Heyndrickxia oleronia</name>
    <dbReference type="NCBI Taxonomy" id="38875"/>
    <lineage>
        <taxon>Bacteria</taxon>
        <taxon>Bacillati</taxon>
        <taxon>Bacillota</taxon>
        <taxon>Bacilli</taxon>
        <taxon>Bacillales</taxon>
        <taxon>Bacillaceae</taxon>
        <taxon>Heyndrickxia</taxon>
    </lineage>
</organism>
<dbReference type="Proteomes" id="UP000189761">
    <property type="component" value="Unassembled WGS sequence"/>
</dbReference>
<comment type="similarity">
    <text evidence="1">Belongs to the cytochrome P450 family.</text>
</comment>
<dbReference type="InterPro" id="IPR036396">
    <property type="entry name" value="Cyt_P450_sf"/>
</dbReference>
<evidence type="ECO:0000256" key="6">
    <source>
        <dbReference type="PIRSR" id="PIRSR602401-1"/>
    </source>
</evidence>
<feature type="binding site" description="axial binding residue" evidence="6">
    <location>
        <position position="365"/>
    </location>
    <ligand>
        <name>heme</name>
        <dbReference type="ChEBI" id="CHEBI:30413"/>
    </ligand>
    <ligandPart>
        <name>Fe</name>
        <dbReference type="ChEBI" id="CHEBI:18248"/>
    </ligandPart>
</feature>
<dbReference type="InterPro" id="IPR001128">
    <property type="entry name" value="Cyt_P450"/>
</dbReference>
<comment type="cofactor">
    <cofactor evidence="6">
        <name>heme</name>
        <dbReference type="ChEBI" id="CHEBI:30413"/>
    </cofactor>
</comment>
<dbReference type="PRINTS" id="PR00463">
    <property type="entry name" value="EP450I"/>
</dbReference>
<dbReference type="Pfam" id="PF00067">
    <property type="entry name" value="p450"/>
    <property type="match status" value="1"/>
</dbReference>
<keyword evidence="2 6" id="KW-0349">Heme</keyword>
<dbReference type="Gene3D" id="1.10.630.10">
    <property type="entry name" value="Cytochrome P450"/>
    <property type="match status" value="1"/>
</dbReference>
<dbReference type="GO" id="GO:0020037">
    <property type="term" value="F:heme binding"/>
    <property type="evidence" value="ECO:0007669"/>
    <property type="project" value="InterPro"/>
</dbReference>
<dbReference type="RefSeq" id="WP_078110977.1">
    <property type="nucleotide sequence ID" value="NZ_CP065424.1"/>
</dbReference>
<evidence type="ECO:0000256" key="3">
    <source>
        <dbReference type="ARBA" id="ARBA00022723"/>
    </source>
</evidence>
<dbReference type="InterPro" id="IPR002401">
    <property type="entry name" value="Cyt_P450_E_grp-I"/>
</dbReference>
<dbReference type="InterPro" id="IPR050705">
    <property type="entry name" value="Cytochrome_P450_3A"/>
</dbReference>
<dbReference type="PANTHER" id="PTHR24302">
    <property type="entry name" value="CYTOCHROME P450 FAMILY 3"/>
    <property type="match status" value="1"/>
</dbReference>
<evidence type="ECO:0000256" key="5">
    <source>
        <dbReference type="ARBA" id="ARBA00023004"/>
    </source>
</evidence>
<proteinExistence type="inferred from homology"/>
<evidence type="ECO:0000313" key="8">
    <source>
        <dbReference type="Proteomes" id="UP000189761"/>
    </source>
</evidence>
<evidence type="ECO:0000256" key="1">
    <source>
        <dbReference type="ARBA" id="ARBA00010617"/>
    </source>
</evidence>
<dbReference type="GO" id="GO:0004497">
    <property type="term" value="F:monooxygenase activity"/>
    <property type="evidence" value="ECO:0007669"/>
    <property type="project" value="InterPro"/>
</dbReference>
<dbReference type="GO" id="GO:0005506">
    <property type="term" value="F:iron ion binding"/>
    <property type="evidence" value="ECO:0007669"/>
    <property type="project" value="InterPro"/>
</dbReference>
<dbReference type="PANTHER" id="PTHR24302:SF15">
    <property type="entry name" value="FATTY-ACID PEROXYGENASE"/>
    <property type="match status" value="1"/>
</dbReference>
<keyword evidence="3 6" id="KW-0479">Metal-binding</keyword>
<protein>
    <submittedName>
        <fullName evidence="7">Cytochrome</fullName>
    </submittedName>
</protein>
<dbReference type="EMBL" id="MTLA01000269">
    <property type="protein sequence ID" value="OOP66744.1"/>
    <property type="molecule type" value="Genomic_DNA"/>
</dbReference>
<comment type="caution">
    <text evidence="7">The sequence shown here is derived from an EMBL/GenBank/DDBJ whole genome shotgun (WGS) entry which is preliminary data.</text>
</comment>
<keyword evidence="4" id="KW-0560">Oxidoreductase</keyword>
<evidence type="ECO:0000256" key="2">
    <source>
        <dbReference type="ARBA" id="ARBA00022617"/>
    </source>
</evidence>
<reference evidence="7 8" key="1">
    <citation type="submission" date="2017-01" db="EMBL/GenBank/DDBJ databases">
        <title>Draft genome sequence of Bacillus oleronius.</title>
        <authorList>
            <person name="Allam M."/>
        </authorList>
    </citation>
    <scope>NUCLEOTIDE SEQUENCE [LARGE SCALE GENOMIC DNA]</scope>
    <source>
        <strain evidence="7 8">DSM 9356</strain>
    </source>
</reference>
<dbReference type="CDD" id="cd11067">
    <property type="entry name" value="CYP152"/>
    <property type="match status" value="1"/>
</dbReference>
<evidence type="ECO:0000256" key="4">
    <source>
        <dbReference type="ARBA" id="ARBA00023002"/>
    </source>
</evidence>
<name>A0A8E2LE41_9BACI</name>
<evidence type="ECO:0000313" key="7">
    <source>
        <dbReference type="EMBL" id="OOP66744.1"/>
    </source>
</evidence>
<keyword evidence="5 6" id="KW-0408">Iron</keyword>
<dbReference type="GO" id="GO:0016705">
    <property type="term" value="F:oxidoreductase activity, acting on paired donors, with incorporation or reduction of molecular oxygen"/>
    <property type="evidence" value="ECO:0007669"/>
    <property type="project" value="InterPro"/>
</dbReference>
<keyword evidence="8" id="KW-1185">Reference proteome</keyword>